<dbReference type="GO" id="GO:0008360">
    <property type="term" value="P:regulation of cell shape"/>
    <property type="evidence" value="ECO:0007669"/>
    <property type="project" value="UniProtKB-UniRule"/>
</dbReference>
<dbReference type="CDD" id="cd16913">
    <property type="entry name" value="YkuD_like"/>
    <property type="match status" value="1"/>
</dbReference>
<dbReference type="InterPro" id="IPR038063">
    <property type="entry name" value="Transpep_catalytic_dom"/>
</dbReference>
<dbReference type="SUPFAM" id="SSF141523">
    <property type="entry name" value="L,D-transpeptidase catalytic domain-like"/>
    <property type="match status" value="1"/>
</dbReference>
<keyword evidence="4 7" id="KW-0133">Cell shape</keyword>
<dbReference type="GO" id="GO:0071555">
    <property type="term" value="P:cell wall organization"/>
    <property type="evidence" value="ECO:0007669"/>
    <property type="project" value="UniProtKB-UniRule"/>
</dbReference>
<keyword evidence="3" id="KW-0808">Transferase</keyword>
<dbReference type="UniPathway" id="UPA00219"/>
<dbReference type="Gene3D" id="1.10.101.10">
    <property type="entry name" value="PGBD-like superfamily/PGBD"/>
    <property type="match status" value="1"/>
</dbReference>
<dbReference type="eggNOG" id="COG2989">
    <property type="taxonomic scope" value="Bacteria"/>
</dbReference>
<evidence type="ECO:0000313" key="9">
    <source>
        <dbReference type="EMBL" id="EHQ01967.1"/>
    </source>
</evidence>
<evidence type="ECO:0000256" key="1">
    <source>
        <dbReference type="ARBA" id="ARBA00004752"/>
    </source>
</evidence>
<evidence type="ECO:0000259" key="8">
    <source>
        <dbReference type="PROSITE" id="PS52029"/>
    </source>
</evidence>
<dbReference type="PANTHER" id="PTHR41533">
    <property type="entry name" value="L,D-TRANSPEPTIDASE HI_1667-RELATED"/>
    <property type="match status" value="1"/>
</dbReference>
<dbReference type="STRING" id="865937.Gilli_1301"/>
<feature type="domain" description="L,D-TPase catalytic" evidence="8">
    <location>
        <begin position="319"/>
        <end position="493"/>
    </location>
</feature>
<dbReference type="PROSITE" id="PS52029">
    <property type="entry name" value="LD_TPASE"/>
    <property type="match status" value="1"/>
</dbReference>
<sequence length="548" mass="63691">MNLSFLIRRWNFITGIIFLAILVCGCRNESEQDKEFSEDLRNGIVISMGSSKELEPILYESTEAKLFQKDSVIAFYLERDFKPAWTNINFRNSLIDTLKSAHSQGLYFKDYHGEELEKQLLELSTLDKKELSELDMLLTDAFFKFMDHLYNGKVDPKSVHRIWDVSKKQHSKLKLLEKAVKENNLEIALSQLRPVHPVYKDLIAAEKEYRKLKEDAEDFKKIEKGVKIKPGNQDIRLQEIQFRLLQLGYLKSLKIGGSQYDNETVDAIKKIQEAYGLLADGIIGDKTVDLLNKGYDQRYGQILVNLERWRWFPRDLGSHYILVNIANFKLQVVREKDTISTYKTIVGRVSRKTPIFSEEIDHLIFNPSWTIPPTIKNNDVIPGVRKNLDYLSNKNIQVYNTKGEKLDPSKIDWTKSEVKSFSYRQPPGNSNPLGKVKIMYPNSYLIYLHDTPSQSIFDQNSRAQSSGCIRVENAIDLSKYLLRDQPEYTSELLDSIINRGVIKRIDMKQKVNIHHFYWTAWRENGETIFTDDIYNYDEATLQALKKAS</sequence>
<dbReference type="Pfam" id="PF01471">
    <property type="entry name" value="PG_binding_1"/>
    <property type="match status" value="1"/>
</dbReference>
<evidence type="ECO:0000256" key="4">
    <source>
        <dbReference type="ARBA" id="ARBA00022960"/>
    </source>
</evidence>
<name>H2BX15_GILLR</name>
<dbReference type="AlphaFoldDB" id="H2BX15"/>
<dbReference type="InterPro" id="IPR036366">
    <property type="entry name" value="PGBDSf"/>
</dbReference>
<reference evidence="10" key="1">
    <citation type="journal article" date="2012" name="Stand. Genomic Sci.">
        <title>Genome sequence of the Antarctic rhodopsins-containing flavobacterium Gillisia limnaea type strain (R-8282(T)).</title>
        <authorList>
            <person name="Riedel T."/>
            <person name="Held B."/>
            <person name="Nolan M."/>
            <person name="Lucas S."/>
            <person name="Lapidus A."/>
            <person name="Tice H."/>
            <person name="Del Rio T.G."/>
            <person name="Cheng J.F."/>
            <person name="Han C."/>
            <person name="Tapia R."/>
            <person name="Goodwin L.A."/>
            <person name="Pitluck S."/>
            <person name="Liolios K."/>
            <person name="Mavromatis K."/>
            <person name="Pagani I."/>
            <person name="Ivanova N."/>
            <person name="Mikhailova N."/>
            <person name="Pati A."/>
            <person name="Chen A."/>
            <person name="Palaniappan K."/>
            <person name="Land M."/>
            <person name="Rohde M."/>
            <person name="Tindall B.J."/>
            <person name="Detter J.C."/>
            <person name="Goker M."/>
            <person name="Bristow J."/>
            <person name="Eisen J.A."/>
            <person name="Markowitz V."/>
            <person name="Hugenholtz P."/>
            <person name="Kyrpides N.C."/>
            <person name="Klenk H.P."/>
            <person name="Woyke T."/>
        </authorList>
    </citation>
    <scope>NUCLEOTIDE SEQUENCE [LARGE SCALE GENOMIC DNA]</scope>
    <source>
        <strain evidence="10">DSM 15749 / LMG 21470 / R-8282</strain>
    </source>
</reference>
<evidence type="ECO:0000256" key="6">
    <source>
        <dbReference type="ARBA" id="ARBA00023316"/>
    </source>
</evidence>
<dbReference type="Pfam" id="PF20142">
    <property type="entry name" value="Scaffold"/>
    <property type="match status" value="1"/>
</dbReference>
<dbReference type="InterPro" id="IPR045380">
    <property type="entry name" value="LD_TPept_scaffold_dom"/>
</dbReference>
<dbReference type="GO" id="GO:0016740">
    <property type="term" value="F:transferase activity"/>
    <property type="evidence" value="ECO:0007669"/>
    <property type="project" value="UniProtKB-KW"/>
</dbReference>
<dbReference type="InterPro" id="IPR036365">
    <property type="entry name" value="PGBD-like_sf"/>
</dbReference>
<dbReference type="EMBL" id="JH594606">
    <property type="protein sequence ID" value="EHQ01967.1"/>
    <property type="molecule type" value="Genomic_DNA"/>
</dbReference>
<feature type="active site" description="Nucleophile" evidence="7">
    <location>
        <position position="468"/>
    </location>
</feature>
<feature type="active site" description="Proton donor/acceptor" evidence="7">
    <location>
        <position position="449"/>
    </location>
</feature>
<dbReference type="InterPro" id="IPR005490">
    <property type="entry name" value="LD_TPept_cat_dom"/>
</dbReference>
<evidence type="ECO:0000256" key="7">
    <source>
        <dbReference type="PROSITE-ProRule" id="PRU01373"/>
    </source>
</evidence>
<evidence type="ECO:0000256" key="5">
    <source>
        <dbReference type="ARBA" id="ARBA00022984"/>
    </source>
</evidence>
<proteinExistence type="inferred from homology"/>
<evidence type="ECO:0000313" key="10">
    <source>
        <dbReference type="Proteomes" id="UP000003844"/>
    </source>
</evidence>
<evidence type="ECO:0000256" key="2">
    <source>
        <dbReference type="ARBA" id="ARBA00005992"/>
    </source>
</evidence>
<protein>
    <submittedName>
        <fullName evidence="9">ErfK/YbiS/YcfS/YnhG family protein</fullName>
    </submittedName>
</protein>
<organism evidence="9 10">
    <name type="scientific">Gillisia limnaea (strain DSM 15749 / LMG 21470 / R-8282)</name>
    <dbReference type="NCBI Taxonomy" id="865937"/>
    <lineage>
        <taxon>Bacteria</taxon>
        <taxon>Pseudomonadati</taxon>
        <taxon>Bacteroidota</taxon>
        <taxon>Flavobacteriia</taxon>
        <taxon>Flavobacteriales</taxon>
        <taxon>Flavobacteriaceae</taxon>
        <taxon>Gillisia</taxon>
    </lineage>
</organism>
<gene>
    <name evidence="9" type="ORF">Gilli_1301</name>
</gene>
<dbReference type="RefSeq" id="WP_006988284.1">
    <property type="nucleotide sequence ID" value="NZ_JH594606.1"/>
</dbReference>
<keyword evidence="5 7" id="KW-0573">Peptidoglycan synthesis</keyword>
<dbReference type="PANTHER" id="PTHR41533:SF2">
    <property type="entry name" value="BLR7131 PROTEIN"/>
    <property type="match status" value="1"/>
</dbReference>
<dbReference type="OrthoDB" id="9778545at2"/>
<dbReference type="Gene3D" id="2.40.440.10">
    <property type="entry name" value="L,D-transpeptidase catalytic domain-like"/>
    <property type="match status" value="1"/>
</dbReference>
<dbReference type="Pfam" id="PF03734">
    <property type="entry name" value="YkuD"/>
    <property type="match status" value="1"/>
</dbReference>
<keyword evidence="6 7" id="KW-0961">Cell wall biogenesis/degradation</keyword>
<dbReference type="HOGENOM" id="CLU_020360_3_4_10"/>
<evidence type="ECO:0000256" key="3">
    <source>
        <dbReference type="ARBA" id="ARBA00022679"/>
    </source>
</evidence>
<dbReference type="InterPro" id="IPR002477">
    <property type="entry name" value="Peptidoglycan-bd-like"/>
</dbReference>
<comment type="similarity">
    <text evidence="2">Belongs to the YkuD family.</text>
</comment>
<dbReference type="GO" id="GO:0009252">
    <property type="term" value="P:peptidoglycan biosynthetic process"/>
    <property type="evidence" value="ECO:0007669"/>
    <property type="project" value="UniProtKB-UniPathway"/>
</dbReference>
<comment type="pathway">
    <text evidence="1 7">Cell wall biogenesis; peptidoglycan biosynthesis.</text>
</comment>
<dbReference type="GO" id="GO:0004180">
    <property type="term" value="F:carboxypeptidase activity"/>
    <property type="evidence" value="ECO:0007669"/>
    <property type="project" value="UniProtKB-ARBA"/>
</dbReference>
<dbReference type="SUPFAM" id="SSF47090">
    <property type="entry name" value="PGBD-like"/>
    <property type="match status" value="1"/>
</dbReference>
<dbReference type="InterPro" id="IPR052905">
    <property type="entry name" value="LD-transpeptidase_YkuD-like"/>
</dbReference>
<keyword evidence="10" id="KW-1185">Reference proteome</keyword>
<accession>H2BX15</accession>
<dbReference type="Proteomes" id="UP000003844">
    <property type="component" value="Unassembled WGS sequence"/>
</dbReference>